<accession>A0A9J7X4S0</accession>
<dbReference type="Ensembl" id="ENSCCRT00000147361.1">
    <property type="protein sequence ID" value="ENSCCRP00000102088.1"/>
    <property type="gene ID" value="ENSCCRG00000047923.2"/>
</dbReference>
<dbReference type="GeneTree" id="ENSGT00940000159397"/>
<dbReference type="GO" id="GO:0003924">
    <property type="term" value="F:GTPase activity"/>
    <property type="evidence" value="ECO:0007669"/>
    <property type="project" value="InterPro"/>
</dbReference>
<dbReference type="PROSITE" id="PS51257">
    <property type="entry name" value="PROKAR_LIPOPROTEIN"/>
    <property type="match status" value="1"/>
</dbReference>
<proteinExistence type="predicted"/>
<dbReference type="InterPro" id="IPR053254">
    <property type="entry name" value="Arf-like_GTPase"/>
</dbReference>
<dbReference type="SMART" id="SM00177">
    <property type="entry name" value="ARF"/>
    <property type="match status" value="1"/>
</dbReference>
<evidence type="ECO:0000313" key="6">
    <source>
        <dbReference type="Ensembl" id="ENSCCRP00000102088.1"/>
    </source>
</evidence>
<feature type="binding site" evidence="3">
    <location>
        <position position="109"/>
    </location>
    <ligand>
        <name>GTP</name>
        <dbReference type="ChEBI" id="CHEBI:37565"/>
    </ligand>
</feature>
<evidence type="ECO:0000256" key="1">
    <source>
        <dbReference type="ARBA" id="ARBA00022741"/>
    </source>
</evidence>
<name>A0A9J7X4S0_CYPCA</name>
<keyword evidence="4" id="KW-0479">Metal-binding</keyword>
<feature type="binding site" evidence="3">
    <location>
        <begin position="163"/>
        <end position="166"/>
    </location>
    <ligand>
        <name>GTP</name>
        <dbReference type="ChEBI" id="CHEBI:37565"/>
    </ligand>
</feature>
<dbReference type="GO" id="GO:0046872">
    <property type="term" value="F:metal ion binding"/>
    <property type="evidence" value="ECO:0007669"/>
    <property type="project" value="UniProtKB-KW"/>
</dbReference>
<protein>
    <submittedName>
        <fullName evidence="6">ADP-ribosylation factor-like 9</fullName>
    </submittedName>
</protein>
<dbReference type="GO" id="GO:0005525">
    <property type="term" value="F:GTP binding"/>
    <property type="evidence" value="ECO:0007669"/>
    <property type="project" value="UniProtKB-KW"/>
</dbReference>
<dbReference type="SUPFAM" id="SSF52540">
    <property type="entry name" value="P-loop containing nucleoside triphosphate hydrolases"/>
    <property type="match status" value="1"/>
</dbReference>
<dbReference type="InterPro" id="IPR027417">
    <property type="entry name" value="P-loop_NTPase"/>
</dbReference>
<dbReference type="PROSITE" id="PS51417">
    <property type="entry name" value="ARF"/>
    <property type="match status" value="1"/>
</dbReference>
<dbReference type="Proteomes" id="UP001108240">
    <property type="component" value="Unplaced"/>
</dbReference>
<feature type="binding site" evidence="4">
    <location>
        <position position="87"/>
    </location>
    <ligand>
        <name>Mg(2+)</name>
        <dbReference type="ChEBI" id="CHEBI:18420"/>
    </ligand>
</feature>
<dbReference type="AlphaFoldDB" id="A0A9J7X4S0"/>
<evidence type="ECO:0000256" key="5">
    <source>
        <dbReference type="SAM" id="MobiDB-lite"/>
    </source>
</evidence>
<dbReference type="PANTHER" id="PTHR46724">
    <property type="entry name" value="ADP-RIBOSYLATION FACTOR-LIKE PROTEIN 9-RELATED"/>
    <property type="match status" value="1"/>
</dbReference>
<dbReference type="PANTHER" id="PTHR46724:SF2">
    <property type="entry name" value="ADP-RIBOSYLATION FACTOR-LIKE PROTEIN 9"/>
    <property type="match status" value="1"/>
</dbReference>
<dbReference type="Gene3D" id="3.40.50.300">
    <property type="entry name" value="P-loop containing nucleotide triphosphate hydrolases"/>
    <property type="match status" value="1"/>
</dbReference>
<keyword evidence="1 3" id="KW-0547">Nucleotide-binding</keyword>
<feature type="compositionally biased region" description="Basic and acidic residues" evidence="5">
    <location>
        <begin position="35"/>
        <end position="57"/>
    </location>
</feature>
<evidence type="ECO:0000256" key="3">
    <source>
        <dbReference type="PIRSR" id="PIRSR606689-1"/>
    </source>
</evidence>
<dbReference type="Pfam" id="PF00025">
    <property type="entry name" value="Arf"/>
    <property type="match status" value="1"/>
</dbReference>
<keyword evidence="7" id="KW-1185">Reference proteome</keyword>
<sequence length="223" mass="24215">MPGAREIGLVGAALALTGGVACAVCYLRRKHGRKTREPEKTEREGLNEDGSRGEHVHKAIKTDSALKAPVISEPRSAGSLEQDVCPTQGFNAISINKEELQIEFLEIGGTEKLRDYWRMYLCKARVLVFVVDSSDPERFPLAKRLLHQLLSADPCLPLVLLANKQDVPGAQGITDLYEALDLGNVGDGHRLSVIGTQVKKGKSGANAGVQDARDLIIEMMSDD</sequence>
<keyword evidence="2 3" id="KW-0342">GTP-binding</keyword>
<reference evidence="6" key="1">
    <citation type="submission" date="2025-08" db="UniProtKB">
        <authorList>
            <consortium name="Ensembl"/>
        </authorList>
    </citation>
    <scope>IDENTIFICATION</scope>
</reference>
<reference evidence="6" key="2">
    <citation type="submission" date="2025-09" db="UniProtKB">
        <authorList>
            <consortium name="Ensembl"/>
        </authorList>
    </citation>
    <scope>IDENTIFICATION</scope>
</reference>
<dbReference type="InterPro" id="IPR006689">
    <property type="entry name" value="Small_GTPase_ARF/SAR"/>
</dbReference>
<organism evidence="6 7">
    <name type="scientific">Cyprinus carpio carpio</name>
    <dbReference type="NCBI Taxonomy" id="630221"/>
    <lineage>
        <taxon>Eukaryota</taxon>
        <taxon>Metazoa</taxon>
        <taxon>Chordata</taxon>
        <taxon>Craniata</taxon>
        <taxon>Vertebrata</taxon>
        <taxon>Euteleostomi</taxon>
        <taxon>Actinopterygii</taxon>
        <taxon>Neopterygii</taxon>
        <taxon>Teleostei</taxon>
        <taxon>Ostariophysi</taxon>
        <taxon>Cypriniformes</taxon>
        <taxon>Cyprinidae</taxon>
        <taxon>Cyprininae</taxon>
        <taxon>Cyprinus</taxon>
    </lineage>
</organism>
<evidence type="ECO:0000313" key="7">
    <source>
        <dbReference type="Proteomes" id="UP001108240"/>
    </source>
</evidence>
<feature type="region of interest" description="Disordered" evidence="5">
    <location>
        <begin position="33"/>
        <end position="57"/>
    </location>
</feature>
<keyword evidence="4" id="KW-0460">Magnesium</keyword>
<evidence type="ECO:0000256" key="4">
    <source>
        <dbReference type="PIRSR" id="PIRSR606689-2"/>
    </source>
</evidence>
<evidence type="ECO:0000256" key="2">
    <source>
        <dbReference type="ARBA" id="ARBA00023134"/>
    </source>
</evidence>